<dbReference type="InterPro" id="IPR006016">
    <property type="entry name" value="UspA"/>
</dbReference>
<dbReference type="Gene3D" id="3.40.50.12370">
    <property type="match status" value="1"/>
</dbReference>
<accession>A0ABW4DUF8</accession>
<dbReference type="CDD" id="cd00293">
    <property type="entry name" value="USP-like"/>
    <property type="match status" value="2"/>
</dbReference>
<dbReference type="Proteomes" id="UP001597302">
    <property type="component" value="Unassembled WGS sequence"/>
</dbReference>
<sequence length="284" mass="29830">MTDRILALVDASAYSESVCHHSAWIAGRLNAAVEVMHVLGRRETGSAQNLSGALTLGARSALLTDLAAADESRARLAQARGRAILEDAQAILEADGATAITTHLRKGDLLEAVQAVEPDMRAIVIGKRGEGADFATGHLGSNLERIVRASQVPVFVASRTFQPVSRVMVAFDGSASAMRAVDRMAKSPVFEGLAITLIYAGDGGAAMQARLNQAAHALEVAGLPADTRIVPGEPEDVLPSLIAAEGIDLLVMGAYGHSRIRRLIIGSTTTAMVQAVRIPVLMVR</sequence>
<name>A0ABW4DUF8_9RHOB</name>
<feature type="domain" description="UspA" evidence="2">
    <location>
        <begin position="1"/>
        <end position="156"/>
    </location>
</feature>
<dbReference type="PANTHER" id="PTHR46268:SF15">
    <property type="entry name" value="UNIVERSAL STRESS PROTEIN HP_0031"/>
    <property type="match status" value="1"/>
</dbReference>
<dbReference type="InterPro" id="IPR006015">
    <property type="entry name" value="Universal_stress_UspA"/>
</dbReference>
<evidence type="ECO:0000313" key="4">
    <source>
        <dbReference type="Proteomes" id="UP001597302"/>
    </source>
</evidence>
<dbReference type="Pfam" id="PF00582">
    <property type="entry name" value="Usp"/>
    <property type="match status" value="2"/>
</dbReference>
<evidence type="ECO:0000256" key="1">
    <source>
        <dbReference type="ARBA" id="ARBA00008791"/>
    </source>
</evidence>
<comment type="similarity">
    <text evidence="1">Belongs to the universal stress protein A family.</text>
</comment>
<dbReference type="EMBL" id="JBHTOQ010000003">
    <property type="protein sequence ID" value="MFD1479921.1"/>
    <property type="molecule type" value="Genomic_DNA"/>
</dbReference>
<organism evidence="3 4">
    <name type="scientific">Paracoccus nototheniae</name>
    <dbReference type="NCBI Taxonomy" id="2489002"/>
    <lineage>
        <taxon>Bacteria</taxon>
        <taxon>Pseudomonadati</taxon>
        <taxon>Pseudomonadota</taxon>
        <taxon>Alphaproteobacteria</taxon>
        <taxon>Rhodobacterales</taxon>
        <taxon>Paracoccaceae</taxon>
        <taxon>Paracoccus</taxon>
    </lineage>
</organism>
<dbReference type="SUPFAM" id="SSF52402">
    <property type="entry name" value="Adenine nucleotide alpha hydrolases-like"/>
    <property type="match status" value="2"/>
</dbReference>
<reference evidence="4" key="1">
    <citation type="journal article" date="2019" name="Int. J. Syst. Evol. Microbiol.">
        <title>The Global Catalogue of Microorganisms (GCM) 10K type strain sequencing project: providing services to taxonomists for standard genome sequencing and annotation.</title>
        <authorList>
            <consortium name="The Broad Institute Genomics Platform"/>
            <consortium name="The Broad Institute Genome Sequencing Center for Infectious Disease"/>
            <person name="Wu L."/>
            <person name="Ma J."/>
        </authorList>
    </citation>
    <scope>NUCLEOTIDE SEQUENCE [LARGE SCALE GENOMIC DNA]</scope>
    <source>
        <strain evidence="4">CCM 8875</strain>
    </source>
</reference>
<protein>
    <submittedName>
        <fullName evidence="3">Universal stress protein</fullName>
    </submittedName>
</protein>
<gene>
    <name evidence="3" type="ORF">ACFQ5P_01305</name>
</gene>
<dbReference type="PANTHER" id="PTHR46268">
    <property type="entry name" value="STRESS RESPONSE PROTEIN NHAX"/>
    <property type="match status" value="1"/>
</dbReference>
<keyword evidence="4" id="KW-1185">Reference proteome</keyword>
<evidence type="ECO:0000313" key="3">
    <source>
        <dbReference type="EMBL" id="MFD1479921.1"/>
    </source>
</evidence>
<comment type="caution">
    <text evidence="3">The sequence shown here is derived from an EMBL/GenBank/DDBJ whole genome shotgun (WGS) entry which is preliminary data.</text>
</comment>
<evidence type="ECO:0000259" key="2">
    <source>
        <dbReference type="Pfam" id="PF00582"/>
    </source>
</evidence>
<dbReference type="PRINTS" id="PR01438">
    <property type="entry name" value="UNVRSLSTRESS"/>
</dbReference>
<feature type="domain" description="UspA" evidence="2">
    <location>
        <begin position="210"/>
        <end position="284"/>
    </location>
</feature>
<proteinExistence type="inferred from homology"/>
<dbReference type="RefSeq" id="WP_131578719.1">
    <property type="nucleotide sequence ID" value="NZ_CBCSAJ010000126.1"/>
</dbReference>